<name>A0A369ABQ5_9FLAO</name>
<keyword evidence="13" id="KW-1185">Reference proteome</keyword>
<proteinExistence type="inferred from homology"/>
<keyword evidence="8 10" id="KW-0460">Magnesium</keyword>
<feature type="domain" description="Guanylate kinase-like" evidence="11">
    <location>
        <begin position="12"/>
        <end position="221"/>
    </location>
</feature>
<comment type="catalytic activity">
    <reaction evidence="9 10">
        <text>adenosine(37) in tRNA + dimethylallyl diphosphate = N(6)-dimethylallyladenosine(37) in tRNA + diphosphate</text>
        <dbReference type="Rhea" id="RHEA:26482"/>
        <dbReference type="Rhea" id="RHEA-COMP:10162"/>
        <dbReference type="Rhea" id="RHEA-COMP:10375"/>
        <dbReference type="ChEBI" id="CHEBI:33019"/>
        <dbReference type="ChEBI" id="CHEBI:57623"/>
        <dbReference type="ChEBI" id="CHEBI:74411"/>
        <dbReference type="ChEBI" id="CHEBI:74415"/>
        <dbReference type="EC" id="2.5.1.75"/>
    </reaction>
</comment>
<dbReference type="GO" id="GO:0005524">
    <property type="term" value="F:ATP binding"/>
    <property type="evidence" value="ECO:0007669"/>
    <property type="project" value="UniProtKB-UniRule"/>
</dbReference>
<evidence type="ECO:0000256" key="7">
    <source>
        <dbReference type="ARBA" id="ARBA00022840"/>
    </source>
</evidence>
<dbReference type="Proteomes" id="UP000253517">
    <property type="component" value="Unassembled WGS sequence"/>
</dbReference>
<evidence type="ECO:0000313" key="13">
    <source>
        <dbReference type="Proteomes" id="UP000253517"/>
    </source>
</evidence>
<dbReference type="EMBL" id="QPJS01000001">
    <property type="protein sequence ID" value="RCX04854.1"/>
    <property type="molecule type" value="Genomic_DNA"/>
</dbReference>
<evidence type="ECO:0000256" key="1">
    <source>
        <dbReference type="ARBA" id="ARBA00001946"/>
    </source>
</evidence>
<dbReference type="SUPFAM" id="SSF52540">
    <property type="entry name" value="P-loop containing nucleoside triphosphate hydrolases"/>
    <property type="match status" value="2"/>
</dbReference>
<comment type="cofactor">
    <cofactor evidence="1 10">
        <name>Mg(2+)</name>
        <dbReference type="ChEBI" id="CHEBI:18420"/>
    </cofactor>
</comment>
<accession>A0A369ABQ5</accession>
<dbReference type="HAMAP" id="MF_00185">
    <property type="entry name" value="IPP_trans"/>
    <property type="match status" value="1"/>
</dbReference>
<dbReference type="GO" id="GO:0052381">
    <property type="term" value="F:tRNA dimethylallyltransferase activity"/>
    <property type="evidence" value="ECO:0007669"/>
    <property type="project" value="UniProtKB-UniRule"/>
</dbReference>
<evidence type="ECO:0000256" key="9">
    <source>
        <dbReference type="ARBA" id="ARBA00049563"/>
    </source>
</evidence>
<evidence type="ECO:0000259" key="11">
    <source>
        <dbReference type="PROSITE" id="PS50052"/>
    </source>
</evidence>
<dbReference type="Pfam" id="PF01715">
    <property type="entry name" value="IPPT"/>
    <property type="match status" value="1"/>
</dbReference>
<feature type="binding site" evidence="10">
    <location>
        <begin position="19"/>
        <end position="26"/>
    </location>
    <ligand>
        <name>ATP</name>
        <dbReference type="ChEBI" id="CHEBI:30616"/>
    </ligand>
</feature>
<sequence>MESSEADELTKKKLLVIGGPTASGKTALSVLLARELMCPVVSYDSRQFYKEIPIVTAQPGKAELSEVPHYFIGDRSIHQPLHAAGFAELANGRLQDIFTESDYCVAVGGSGLYLKAWLEGLDDIPSTPPTIRAQVNVVFREQGLEALRSWLKSVDPEFYNQVDLNNPRRLTRALEVYLHTGKPYSAFLSRSKKRNPNFTVVYIGINPDRSELHSRIALRVEQMVANGLFEEVMPLYAFRYLPTLQTVGCKEIFDMMEGKYSCEECLEQIIIHTRQYARRQLTWYRKVPGIHWFESDPDPKSILKLID</sequence>
<evidence type="ECO:0000256" key="4">
    <source>
        <dbReference type="ARBA" id="ARBA00022679"/>
    </source>
</evidence>
<comment type="similarity">
    <text evidence="3 10">Belongs to the IPP transferase family.</text>
</comment>
<dbReference type="EC" id="2.5.1.75" evidence="10"/>
<comment type="caution">
    <text evidence="12">The sequence shown here is derived from an EMBL/GenBank/DDBJ whole genome shotgun (WGS) entry which is preliminary data.</text>
</comment>
<dbReference type="InterPro" id="IPR018022">
    <property type="entry name" value="IPT"/>
</dbReference>
<comment type="function">
    <text evidence="2 10">Catalyzes the transfer of a dimethylallyl group onto the adenine at position 37 in tRNAs that read codons beginning with uridine, leading to the formation of N6-(dimethylallyl)adenosine (i(6)A).</text>
</comment>
<keyword evidence="7 10" id="KW-0067">ATP-binding</keyword>
<keyword evidence="4 10" id="KW-0808">Transferase</keyword>
<comment type="subunit">
    <text evidence="10">Monomer.</text>
</comment>
<keyword evidence="5 10" id="KW-0819">tRNA processing</keyword>
<dbReference type="PROSITE" id="PS50052">
    <property type="entry name" value="GUANYLATE_KINASE_2"/>
    <property type="match status" value="1"/>
</dbReference>
<evidence type="ECO:0000313" key="12">
    <source>
        <dbReference type="EMBL" id="RCX04854.1"/>
    </source>
</evidence>
<evidence type="ECO:0000256" key="10">
    <source>
        <dbReference type="HAMAP-Rule" id="MF_00185"/>
    </source>
</evidence>
<evidence type="ECO:0000256" key="2">
    <source>
        <dbReference type="ARBA" id="ARBA00003213"/>
    </source>
</evidence>
<organism evidence="12 13">
    <name type="scientific">Schleiferia thermophila</name>
    <dbReference type="NCBI Taxonomy" id="884107"/>
    <lineage>
        <taxon>Bacteria</taxon>
        <taxon>Pseudomonadati</taxon>
        <taxon>Bacteroidota</taxon>
        <taxon>Flavobacteriia</taxon>
        <taxon>Flavobacteriales</taxon>
        <taxon>Schleiferiaceae</taxon>
        <taxon>Schleiferia</taxon>
    </lineage>
</organism>
<dbReference type="PANTHER" id="PTHR11088">
    <property type="entry name" value="TRNA DIMETHYLALLYLTRANSFERASE"/>
    <property type="match status" value="1"/>
</dbReference>
<dbReference type="AlphaFoldDB" id="A0A369ABQ5"/>
<keyword evidence="6 10" id="KW-0547">Nucleotide-binding</keyword>
<reference evidence="12 13" key="1">
    <citation type="submission" date="2018-07" db="EMBL/GenBank/DDBJ databases">
        <title>Genomic Encyclopedia of Type Strains, Phase IV (KMG-IV): sequencing the most valuable type-strain genomes for metagenomic binning, comparative biology and taxonomic classification.</title>
        <authorList>
            <person name="Goeker M."/>
        </authorList>
    </citation>
    <scope>NUCLEOTIDE SEQUENCE [LARGE SCALE GENOMIC DNA]</scope>
    <source>
        <strain evidence="12 13">DSM 21410</strain>
    </source>
</reference>
<evidence type="ECO:0000256" key="5">
    <source>
        <dbReference type="ARBA" id="ARBA00022694"/>
    </source>
</evidence>
<dbReference type="NCBIfam" id="TIGR00174">
    <property type="entry name" value="miaA"/>
    <property type="match status" value="1"/>
</dbReference>
<comment type="caution">
    <text evidence="10">Lacks conserved residue(s) required for the propagation of feature annotation.</text>
</comment>
<dbReference type="PANTHER" id="PTHR11088:SF60">
    <property type="entry name" value="TRNA DIMETHYLALLYLTRANSFERASE"/>
    <property type="match status" value="1"/>
</dbReference>
<dbReference type="InterPro" id="IPR027417">
    <property type="entry name" value="P-loop_NTPase"/>
</dbReference>
<feature type="region of interest" description="Interaction with substrate tRNA" evidence="10">
    <location>
        <begin position="44"/>
        <end position="47"/>
    </location>
</feature>
<dbReference type="InterPro" id="IPR008144">
    <property type="entry name" value="Guanylate_kin-like_dom"/>
</dbReference>
<evidence type="ECO:0000256" key="8">
    <source>
        <dbReference type="ARBA" id="ARBA00022842"/>
    </source>
</evidence>
<dbReference type="RefSeq" id="WP_084180235.1">
    <property type="nucleotide sequence ID" value="NZ_DAIMVT010000003.1"/>
</dbReference>
<feature type="site" description="Interaction with substrate tRNA" evidence="10">
    <location>
        <position position="132"/>
    </location>
</feature>
<evidence type="ECO:0000256" key="3">
    <source>
        <dbReference type="ARBA" id="ARBA00005842"/>
    </source>
</evidence>
<dbReference type="GO" id="GO:0006400">
    <property type="term" value="P:tRNA modification"/>
    <property type="evidence" value="ECO:0007669"/>
    <property type="project" value="TreeGrafter"/>
</dbReference>
<protein>
    <recommendedName>
        <fullName evidence="10">tRNA dimethylallyltransferase</fullName>
        <ecNumber evidence="10">2.5.1.75</ecNumber>
    </recommendedName>
    <alternativeName>
        <fullName evidence="10">Dimethylallyl diphosphate:tRNA dimethylallyltransferase</fullName>
        <shortName evidence="10">DMAPP:tRNA dimethylallyltransferase</shortName>
        <shortName evidence="10">DMATase</shortName>
    </alternativeName>
    <alternativeName>
        <fullName evidence="10">Isopentenyl-diphosphate:tRNA isopentenyltransferase</fullName>
        <shortName evidence="10">IPP transferase</shortName>
        <shortName evidence="10">IPPT</shortName>
        <shortName evidence="10">IPTase</shortName>
    </alternativeName>
</protein>
<dbReference type="Gene3D" id="3.40.50.300">
    <property type="entry name" value="P-loop containing nucleotide triphosphate hydrolases"/>
    <property type="match status" value="1"/>
</dbReference>
<feature type="site" description="Interaction with substrate tRNA" evidence="10">
    <location>
        <position position="110"/>
    </location>
</feature>
<dbReference type="InterPro" id="IPR039657">
    <property type="entry name" value="Dimethylallyltransferase"/>
</dbReference>
<feature type="binding site" evidence="10">
    <location>
        <begin position="21"/>
        <end position="26"/>
    </location>
    <ligand>
        <name>substrate</name>
    </ligand>
</feature>
<dbReference type="Gene3D" id="1.10.20.140">
    <property type="match status" value="1"/>
</dbReference>
<gene>
    <name evidence="10" type="primary">miaA</name>
    <name evidence="12" type="ORF">DES35_101124</name>
</gene>
<evidence type="ECO:0000256" key="6">
    <source>
        <dbReference type="ARBA" id="ARBA00022741"/>
    </source>
</evidence>